<comment type="caution">
    <text evidence="1">The sequence shown here is derived from an EMBL/GenBank/DDBJ whole genome shotgun (WGS) entry which is preliminary data.</text>
</comment>
<protein>
    <recommendedName>
        <fullName evidence="3">DegT/DnrJ/EryC1/StrS aminotransferase family protein</fullName>
    </recommendedName>
</protein>
<proteinExistence type="predicted"/>
<gene>
    <name evidence="1" type="ORF">GCM10022406_36520</name>
</gene>
<keyword evidence="2" id="KW-1185">Reference proteome</keyword>
<name>A0ABP7NP83_9BACT</name>
<dbReference type="Proteomes" id="UP001499909">
    <property type="component" value="Unassembled WGS sequence"/>
</dbReference>
<dbReference type="InterPro" id="IPR015424">
    <property type="entry name" value="PyrdxlP-dep_Trfase"/>
</dbReference>
<evidence type="ECO:0000313" key="1">
    <source>
        <dbReference type="EMBL" id="GAA3951359.1"/>
    </source>
</evidence>
<dbReference type="EMBL" id="BAABDH010000109">
    <property type="protein sequence ID" value="GAA3951359.1"/>
    <property type="molecule type" value="Genomic_DNA"/>
</dbReference>
<evidence type="ECO:0008006" key="3">
    <source>
        <dbReference type="Google" id="ProtNLM"/>
    </source>
</evidence>
<organism evidence="1 2">
    <name type="scientific">Hymenobacter algoricola</name>
    <dbReference type="NCBI Taxonomy" id="486267"/>
    <lineage>
        <taxon>Bacteria</taxon>
        <taxon>Pseudomonadati</taxon>
        <taxon>Bacteroidota</taxon>
        <taxon>Cytophagia</taxon>
        <taxon>Cytophagales</taxon>
        <taxon>Hymenobacteraceae</taxon>
        <taxon>Hymenobacter</taxon>
    </lineage>
</organism>
<sequence length="331" mass="36976">MKKYIGGFLELELFPQPGPGYHAGALALSNARACVSHIIGQTGMKRIWLPYYTCNALLEPFEQANIPYQFYGLTPELTAANLPAELAADEYLLYVNYFGLNNEYVRQLVSRYGNQLLVDNTQDFFARGYARGWGFNSARKSFGVPDGGYVYGPAARLGTADGYPVNADYHAGYLLDRLRGAQQQAYAGFVAYEHTLTSQPLRISEFSASLLSQVDFAAVIAKRRANFEYYHVRLGSSNTLSIKLTLSELPADTVPFCYPLLPASGRELDRRPLFAQNLFIPTLWPDVLTRQPTGYAWERRLTQAVLPLPVDHRYGPAELDKVIAAVRAQHS</sequence>
<dbReference type="RefSeq" id="WP_345117140.1">
    <property type="nucleotide sequence ID" value="NZ_BAABDH010000109.1"/>
</dbReference>
<dbReference type="SUPFAM" id="SSF53383">
    <property type="entry name" value="PLP-dependent transferases"/>
    <property type="match status" value="1"/>
</dbReference>
<accession>A0ABP7NP83</accession>
<reference evidence="2" key="1">
    <citation type="journal article" date="2019" name="Int. J. Syst. Evol. Microbiol.">
        <title>The Global Catalogue of Microorganisms (GCM) 10K type strain sequencing project: providing services to taxonomists for standard genome sequencing and annotation.</title>
        <authorList>
            <consortium name="The Broad Institute Genomics Platform"/>
            <consortium name="The Broad Institute Genome Sequencing Center for Infectious Disease"/>
            <person name="Wu L."/>
            <person name="Ma J."/>
        </authorList>
    </citation>
    <scope>NUCLEOTIDE SEQUENCE [LARGE SCALE GENOMIC DNA]</scope>
    <source>
        <strain evidence="2">JCM 17214</strain>
    </source>
</reference>
<evidence type="ECO:0000313" key="2">
    <source>
        <dbReference type="Proteomes" id="UP001499909"/>
    </source>
</evidence>